<evidence type="ECO:0000313" key="1">
    <source>
        <dbReference type="EMBL" id="MFH6565639.1"/>
    </source>
</evidence>
<keyword evidence="2" id="KW-1185">Reference proteome</keyword>
<sequence length="329" mass="37833">MSEDRQRTHQSENRSSYRWIRERIEKLDPVRDYAEIVKLSTLFRMNQFMGNWVFAVTMPRFTIGPSASAIARDGKGKLLVKHDRRIDDTTNHFLVWAEHGPESPQTLRSTEIINTLHVKWAKEYPAEFEDPDLWLYVIAWEVCGPTSLLMSLGLPGPSEKEQIALSLFGQKLAELFIYIDGRPFSQVYPIPTSYDEWVAYVHKYESRPWTRNSDTVVCANNVLDNFEKSFPRPLRAFGRALATSFWYEHMFSCNGIKPPGRVIRWAARTFMKGMVSIGNLMPDPKESFPEKLRRESATTGKPLNTVMRATQCPMGFGAMKAADPESQKQ</sequence>
<accession>A0ABW7LX75</accession>
<comment type="caution">
    <text evidence="1">The sequence shown here is derived from an EMBL/GenBank/DDBJ whole genome shotgun (WGS) entry which is preliminary data.</text>
</comment>
<organism evidence="1 2">
    <name type="scientific">Pseudomonas kulmbachensis</name>
    <dbReference type="NCBI Taxonomy" id="3043408"/>
    <lineage>
        <taxon>Bacteria</taxon>
        <taxon>Pseudomonadati</taxon>
        <taxon>Pseudomonadota</taxon>
        <taxon>Gammaproteobacteria</taxon>
        <taxon>Pseudomonadales</taxon>
        <taxon>Pseudomonadaceae</taxon>
        <taxon>Pseudomonas</taxon>
    </lineage>
</organism>
<dbReference type="Proteomes" id="UP001609821">
    <property type="component" value="Unassembled WGS sequence"/>
</dbReference>
<protein>
    <recommendedName>
        <fullName evidence="3">ER-bound oxygenase mpaB/mpaB'/Rubber oxygenase catalytic domain-containing protein</fullName>
    </recommendedName>
</protein>
<gene>
    <name evidence="1" type="ORF">ACHMWK_06625</name>
</gene>
<dbReference type="EMBL" id="JBINXB010000005">
    <property type="protein sequence ID" value="MFH6565639.1"/>
    <property type="molecule type" value="Genomic_DNA"/>
</dbReference>
<evidence type="ECO:0000313" key="2">
    <source>
        <dbReference type="Proteomes" id="UP001609821"/>
    </source>
</evidence>
<evidence type="ECO:0008006" key="3">
    <source>
        <dbReference type="Google" id="ProtNLM"/>
    </source>
</evidence>
<proteinExistence type="predicted"/>
<reference evidence="1 2" key="1">
    <citation type="submission" date="2024-10" db="EMBL/GenBank/DDBJ databases">
        <title>Aeromonas and Pseudomonas from the Cagarras Archipelago, Rio de Janeiro, Brazil.</title>
        <authorList>
            <person name="Canellas A.L.B."/>
            <person name="Laport M.S."/>
        </authorList>
    </citation>
    <scope>NUCLEOTIDE SEQUENCE [LARGE SCALE GENOMIC DNA]</scope>
    <source>
        <strain evidence="1 2">CPF-4</strain>
    </source>
</reference>
<dbReference type="RefSeq" id="WP_395247919.1">
    <property type="nucleotide sequence ID" value="NZ_JBINXC010000006.1"/>
</dbReference>
<name>A0ABW7LX75_9PSED</name>